<dbReference type="AlphaFoldDB" id="A0AAV3M095"/>
<feature type="non-terminal residue" evidence="1">
    <location>
        <position position="1"/>
    </location>
</feature>
<gene>
    <name evidence="1" type="ORF">HMPREF1563_0258</name>
</gene>
<dbReference type="EMBL" id="JALD01000080">
    <property type="protein sequence ID" value="EUD09211.1"/>
    <property type="molecule type" value="Genomic_DNA"/>
</dbReference>
<dbReference type="Proteomes" id="UP000022311">
    <property type="component" value="Unassembled WGS sequence"/>
</dbReference>
<sequence length="105" mass="11340">SQNSNSALNAAASKLATALDVNTNQNSDLIGAAKQTMRKTQEVLGNITGSSVHSSQVLREATEIFTSNINIESSRHNDLLNEARTVINRTQELLNKSTLNSDKSQ</sequence>
<organism evidence="1 2">
    <name type="scientific">Providencia alcalifaciens 205/92</name>
    <dbReference type="NCBI Taxonomy" id="1256988"/>
    <lineage>
        <taxon>Bacteria</taxon>
        <taxon>Pseudomonadati</taxon>
        <taxon>Pseudomonadota</taxon>
        <taxon>Gammaproteobacteria</taxon>
        <taxon>Enterobacterales</taxon>
        <taxon>Morganellaceae</taxon>
        <taxon>Providencia</taxon>
    </lineage>
</organism>
<evidence type="ECO:0000313" key="2">
    <source>
        <dbReference type="Proteomes" id="UP000022311"/>
    </source>
</evidence>
<name>A0AAV3M095_9GAMM</name>
<proteinExistence type="predicted"/>
<dbReference type="RefSeq" id="WP_036964005.1">
    <property type="nucleotide sequence ID" value="NZ_JALD01000080.1"/>
</dbReference>
<protein>
    <submittedName>
        <fullName evidence="1">Uncharacterized protein</fullName>
    </submittedName>
</protein>
<accession>A0AAV3M095</accession>
<reference evidence="1 2" key="1">
    <citation type="submission" date="2014-01" db="EMBL/GenBank/DDBJ databases">
        <authorList>
            <person name="Durkin A.S."/>
            <person name="McCorrison J."/>
            <person name="Torralba M."/>
            <person name="Gillis M."/>
            <person name="Haft D.H."/>
            <person name="Methe B."/>
            <person name="Sutton G."/>
            <person name="Nelson K.E."/>
        </authorList>
    </citation>
    <scope>NUCLEOTIDE SEQUENCE [LARGE SCALE GENOMIC DNA]</scope>
    <source>
        <strain evidence="1 2">205/92</strain>
    </source>
</reference>
<comment type="caution">
    <text evidence="1">The sequence shown here is derived from an EMBL/GenBank/DDBJ whole genome shotgun (WGS) entry which is preliminary data.</text>
</comment>
<evidence type="ECO:0000313" key="1">
    <source>
        <dbReference type="EMBL" id="EUD09211.1"/>
    </source>
</evidence>